<accession>A0A7D9IU72</accession>
<comment type="caution">
    <text evidence="1">The sequence shown here is derived from an EMBL/GenBank/DDBJ whole genome shotgun (WGS) entry which is preliminary data.</text>
</comment>
<dbReference type="OrthoDB" id="10037236at2759"/>
<feature type="non-terminal residue" evidence="1">
    <location>
        <position position="125"/>
    </location>
</feature>
<dbReference type="PANTHER" id="PTHR47510:SF3">
    <property type="entry name" value="ENDO_EXONUCLEASE_PHOSPHATASE DOMAIN-CONTAINING PROTEIN"/>
    <property type="match status" value="1"/>
</dbReference>
<evidence type="ECO:0000313" key="1">
    <source>
        <dbReference type="EMBL" id="CAB4018846.1"/>
    </source>
</evidence>
<dbReference type="Proteomes" id="UP001152795">
    <property type="component" value="Unassembled WGS sequence"/>
</dbReference>
<proteinExistence type="predicted"/>
<gene>
    <name evidence="1" type="ORF">PACLA_8A019143</name>
</gene>
<organism evidence="1 2">
    <name type="scientific">Paramuricea clavata</name>
    <name type="common">Red gorgonian</name>
    <name type="synonym">Violescent sea-whip</name>
    <dbReference type="NCBI Taxonomy" id="317549"/>
    <lineage>
        <taxon>Eukaryota</taxon>
        <taxon>Metazoa</taxon>
        <taxon>Cnidaria</taxon>
        <taxon>Anthozoa</taxon>
        <taxon>Octocorallia</taxon>
        <taxon>Malacalcyonacea</taxon>
        <taxon>Plexauridae</taxon>
        <taxon>Paramuricea</taxon>
    </lineage>
</organism>
<evidence type="ECO:0000313" key="2">
    <source>
        <dbReference type="Proteomes" id="UP001152795"/>
    </source>
</evidence>
<dbReference type="EMBL" id="CACRXK020010192">
    <property type="protein sequence ID" value="CAB4018846.1"/>
    <property type="molecule type" value="Genomic_DNA"/>
</dbReference>
<reference evidence="1" key="1">
    <citation type="submission" date="2020-04" db="EMBL/GenBank/DDBJ databases">
        <authorList>
            <person name="Alioto T."/>
            <person name="Alioto T."/>
            <person name="Gomez Garrido J."/>
        </authorList>
    </citation>
    <scope>NUCLEOTIDE SEQUENCE</scope>
    <source>
        <strain evidence="1">A484AB</strain>
    </source>
</reference>
<protein>
    <submittedName>
        <fullName evidence="1">Uncharacterized protein</fullName>
    </submittedName>
</protein>
<dbReference type="PANTHER" id="PTHR47510">
    <property type="entry name" value="REVERSE TRANSCRIPTASE DOMAIN-CONTAINING PROTEIN"/>
    <property type="match status" value="1"/>
</dbReference>
<name>A0A7D9IU72_PARCT</name>
<keyword evidence="2" id="KW-1185">Reference proteome</keyword>
<dbReference type="AlphaFoldDB" id="A0A7D9IU72"/>
<sequence length="125" mass="14504">MPEILSDIVLSDHNSLITRPSTITKKARAEKVLRRTVTPSSKTSFGRWVSSTDWSFLEMLPNCTEKLNDFNELLCFATDKFFALKSYKQHQTDKSWISPELKILIEQHQQAISMDPATFKRLRNK</sequence>